<proteinExistence type="predicted"/>
<dbReference type="AlphaFoldDB" id="A0A239FEK9"/>
<dbReference type="Proteomes" id="UP000198284">
    <property type="component" value="Unassembled WGS sequence"/>
</dbReference>
<organism evidence="2 3">
    <name type="scientific">Noviherbaspirillum humi</name>
    <dbReference type="NCBI Taxonomy" id="1688639"/>
    <lineage>
        <taxon>Bacteria</taxon>
        <taxon>Pseudomonadati</taxon>
        <taxon>Pseudomonadota</taxon>
        <taxon>Betaproteobacteria</taxon>
        <taxon>Burkholderiales</taxon>
        <taxon>Oxalobacteraceae</taxon>
        <taxon>Noviherbaspirillum</taxon>
    </lineage>
</organism>
<gene>
    <name evidence="2" type="ORF">SAMN06265795_103326</name>
</gene>
<keyword evidence="3" id="KW-1185">Reference proteome</keyword>
<name>A0A239FEK9_9BURK</name>
<keyword evidence="1" id="KW-1133">Transmembrane helix</keyword>
<evidence type="ECO:0000313" key="2">
    <source>
        <dbReference type="EMBL" id="SNS55349.1"/>
    </source>
</evidence>
<feature type="transmembrane region" description="Helical" evidence="1">
    <location>
        <begin position="80"/>
        <end position="100"/>
    </location>
</feature>
<dbReference type="OrthoDB" id="6712406at2"/>
<sequence>MQTTTFLIGLTLPIAISTAMAMYLRPILKSVLIELCGTEDRAEFWIRCSFLLSMLGGLIPVLAFIPTSMNEPLLDITRHVLMWSLVGAFVAVAWISRAVWKCVTPAAAPRAETWGTGEPA</sequence>
<evidence type="ECO:0000256" key="1">
    <source>
        <dbReference type="SAM" id="Phobius"/>
    </source>
</evidence>
<dbReference type="RefSeq" id="WP_089398803.1">
    <property type="nucleotide sequence ID" value="NZ_FZOT01000003.1"/>
</dbReference>
<evidence type="ECO:0000313" key="3">
    <source>
        <dbReference type="Proteomes" id="UP000198284"/>
    </source>
</evidence>
<keyword evidence="1" id="KW-0812">Transmembrane</keyword>
<feature type="transmembrane region" description="Helical" evidence="1">
    <location>
        <begin position="44"/>
        <end position="65"/>
    </location>
</feature>
<reference evidence="2 3" key="1">
    <citation type="submission" date="2017-06" db="EMBL/GenBank/DDBJ databases">
        <authorList>
            <person name="Kim H.J."/>
            <person name="Triplett B.A."/>
        </authorList>
    </citation>
    <scope>NUCLEOTIDE SEQUENCE [LARGE SCALE GENOMIC DNA]</scope>
    <source>
        <strain evidence="2 3">U15</strain>
    </source>
</reference>
<protein>
    <submittedName>
        <fullName evidence="2">Uncharacterized protein</fullName>
    </submittedName>
</protein>
<keyword evidence="1" id="KW-0472">Membrane</keyword>
<accession>A0A239FEK9</accession>
<dbReference type="EMBL" id="FZOT01000003">
    <property type="protein sequence ID" value="SNS55349.1"/>
    <property type="molecule type" value="Genomic_DNA"/>
</dbReference>
<feature type="transmembrane region" description="Helical" evidence="1">
    <location>
        <begin position="6"/>
        <end position="24"/>
    </location>
</feature>